<feature type="signal peptide" evidence="1">
    <location>
        <begin position="1"/>
        <end position="21"/>
    </location>
</feature>
<gene>
    <name evidence="2" type="ORF">G3M48_006222</name>
</gene>
<keyword evidence="3" id="KW-1185">Reference proteome</keyword>
<accession>A0AAW0S5F3</accession>
<proteinExistence type="predicted"/>
<reference evidence="2 3" key="1">
    <citation type="submission" date="2020-02" db="EMBL/GenBank/DDBJ databases">
        <title>Comparative genomics of the hypocrealean fungal genus Beauvera.</title>
        <authorList>
            <person name="Showalter D.N."/>
            <person name="Bushley K.E."/>
            <person name="Rehner S.A."/>
        </authorList>
    </citation>
    <scope>NUCLEOTIDE SEQUENCE [LARGE SCALE GENOMIC DNA]</scope>
    <source>
        <strain evidence="2 3">ARSEF4384</strain>
    </source>
</reference>
<evidence type="ECO:0000313" key="2">
    <source>
        <dbReference type="EMBL" id="KAK8149645.1"/>
    </source>
</evidence>
<evidence type="ECO:0000313" key="3">
    <source>
        <dbReference type="Proteomes" id="UP001397290"/>
    </source>
</evidence>
<name>A0AAW0S5F3_9HYPO</name>
<comment type="caution">
    <text evidence="2">The sequence shown here is derived from an EMBL/GenBank/DDBJ whole genome shotgun (WGS) entry which is preliminary data.</text>
</comment>
<evidence type="ECO:0000256" key="1">
    <source>
        <dbReference type="SAM" id="SignalP"/>
    </source>
</evidence>
<dbReference type="AlphaFoldDB" id="A0AAW0S5F3"/>
<feature type="chain" id="PRO_5043519509" evidence="1">
    <location>
        <begin position="22"/>
        <end position="223"/>
    </location>
</feature>
<dbReference type="Proteomes" id="UP001397290">
    <property type="component" value="Unassembled WGS sequence"/>
</dbReference>
<sequence>MTFSNTPRVFSLLCLALSVAGQWTGNYNTTSVPSGVDPASHCWIKSLAQRPYTAVYPCTCTGGKVAPDCNWRDALLFNSVRDATCKCATTTDISKEPEELKAFGKSHPNAVTQCICDPTDPEGKPGADGLVVPSPNCWCPAASLKDNSGLTEAKEGQAAPEAPAPVDAAAVQKCRDDFFKSSIIKKNACDQLAELKDPEFSDPMQRNLPNCTPALLIEVCKTI</sequence>
<organism evidence="2 3">
    <name type="scientific">Beauveria asiatica</name>
    <dbReference type="NCBI Taxonomy" id="1069075"/>
    <lineage>
        <taxon>Eukaryota</taxon>
        <taxon>Fungi</taxon>
        <taxon>Dikarya</taxon>
        <taxon>Ascomycota</taxon>
        <taxon>Pezizomycotina</taxon>
        <taxon>Sordariomycetes</taxon>
        <taxon>Hypocreomycetidae</taxon>
        <taxon>Hypocreales</taxon>
        <taxon>Cordycipitaceae</taxon>
        <taxon>Beauveria</taxon>
    </lineage>
</organism>
<dbReference type="EMBL" id="JAAHCF010000042">
    <property type="protein sequence ID" value="KAK8149645.1"/>
    <property type="molecule type" value="Genomic_DNA"/>
</dbReference>
<protein>
    <submittedName>
        <fullName evidence="2">Uncharacterized protein</fullName>
    </submittedName>
</protein>
<keyword evidence="1" id="KW-0732">Signal</keyword>